<dbReference type="RefSeq" id="WP_115593373.1">
    <property type="nucleotide sequence ID" value="NZ_QRHA01000007.1"/>
</dbReference>
<accession>A0A3D8M5Z1</accession>
<keyword evidence="2" id="KW-1185">Reference proteome</keyword>
<protein>
    <recommendedName>
        <fullName evidence="3">Flagellar protein FliT</fullName>
    </recommendedName>
</protein>
<organism evidence="1 2">
    <name type="scientific">Alteromonas aestuariivivens</name>
    <dbReference type="NCBI Taxonomy" id="1938339"/>
    <lineage>
        <taxon>Bacteria</taxon>
        <taxon>Pseudomonadati</taxon>
        <taxon>Pseudomonadota</taxon>
        <taxon>Gammaproteobacteria</taxon>
        <taxon>Alteromonadales</taxon>
        <taxon>Alteromonadaceae</taxon>
        <taxon>Alteromonas/Salinimonas group</taxon>
        <taxon>Alteromonas</taxon>
    </lineage>
</organism>
<evidence type="ECO:0008006" key="3">
    <source>
        <dbReference type="Google" id="ProtNLM"/>
    </source>
</evidence>
<dbReference type="OrthoDB" id="6322408at2"/>
<sequence>MKKNELNHALTPEPLRSINQEIAELLEQEDDGQKYAQLLGLVESRDNIIQSHLNALDGEPRRHFAEQELEVNNRLMEMAQSLLKSAKQDVTQFVRSQAAIKKYK</sequence>
<reference evidence="2" key="1">
    <citation type="submission" date="2018-08" db="EMBL/GenBank/DDBJ databases">
        <authorList>
            <person name="Zhang J."/>
            <person name="Du Z.-J."/>
        </authorList>
    </citation>
    <scope>NUCLEOTIDE SEQUENCE [LARGE SCALE GENOMIC DNA]</scope>
    <source>
        <strain evidence="2">KCTC 52655</strain>
    </source>
</reference>
<evidence type="ECO:0000313" key="2">
    <source>
        <dbReference type="Proteomes" id="UP000256561"/>
    </source>
</evidence>
<dbReference type="AlphaFoldDB" id="A0A3D8M5Z1"/>
<evidence type="ECO:0000313" key="1">
    <source>
        <dbReference type="EMBL" id="RDV25041.1"/>
    </source>
</evidence>
<dbReference type="Proteomes" id="UP000256561">
    <property type="component" value="Unassembled WGS sequence"/>
</dbReference>
<dbReference type="EMBL" id="QRHA01000007">
    <property type="protein sequence ID" value="RDV25041.1"/>
    <property type="molecule type" value="Genomic_DNA"/>
</dbReference>
<name>A0A3D8M5Z1_9ALTE</name>
<gene>
    <name evidence="1" type="ORF">DXV75_10440</name>
</gene>
<comment type="caution">
    <text evidence="1">The sequence shown here is derived from an EMBL/GenBank/DDBJ whole genome shotgun (WGS) entry which is preliminary data.</text>
</comment>
<proteinExistence type="predicted"/>